<name>U4L9R4_PYROM</name>
<gene>
    <name evidence="1" type="ORF">PCON_01710</name>
</gene>
<evidence type="ECO:0000313" key="1">
    <source>
        <dbReference type="EMBL" id="CCX15435.1"/>
    </source>
</evidence>
<organism evidence="1 2">
    <name type="scientific">Pyronema omphalodes (strain CBS 100304)</name>
    <name type="common">Pyronema confluens</name>
    <dbReference type="NCBI Taxonomy" id="1076935"/>
    <lineage>
        <taxon>Eukaryota</taxon>
        <taxon>Fungi</taxon>
        <taxon>Dikarya</taxon>
        <taxon>Ascomycota</taxon>
        <taxon>Pezizomycotina</taxon>
        <taxon>Pezizomycetes</taxon>
        <taxon>Pezizales</taxon>
        <taxon>Pyronemataceae</taxon>
        <taxon>Pyronema</taxon>
    </lineage>
</organism>
<accession>U4L9R4</accession>
<protein>
    <submittedName>
        <fullName evidence="1">Uncharacterized protein</fullName>
    </submittedName>
</protein>
<dbReference type="AlphaFoldDB" id="U4L9R4"/>
<keyword evidence="2" id="KW-1185">Reference proteome</keyword>
<reference evidence="1 2" key="1">
    <citation type="journal article" date="2013" name="PLoS Genet.">
        <title>The genome and development-dependent transcriptomes of Pyronema confluens: a window into fungal evolution.</title>
        <authorList>
            <person name="Traeger S."/>
            <person name="Altegoer F."/>
            <person name="Freitag M."/>
            <person name="Gabaldon T."/>
            <person name="Kempken F."/>
            <person name="Kumar A."/>
            <person name="Marcet-Houben M."/>
            <person name="Poggeler S."/>
            <person name="Stajich J.E."/>
            <person name="Nowrousian M."/>
        </authorList>
    </citation>
    <scope>NUCLEOTIDE SEQUENCE [LARGE SCALE GENOMIC DNA]</scope>
    <source>
        <strain evidence="2">CBS 100304</strain>
        <tissue evidence="1">Vegetative mycelium</tissue>
    </source>
</reference>
<sequence length="19" mass="2207">MPSTPTFKQPQKILAREFS</sequence>
<evidence type="ECO:0000313" key="2">
    <source>
        <dbReference type="Proteomes" id="UP000018144"/>
    </source>
</evidence>
<dbReference type="Proteomes" id="UP000018144">
    <property type="component" value="Unassembled WGS sequence"/>
</dbReference>
<dbReference type="EMBL" id="HF936168">
    <property type="protein sequence ID" value="CCX15435.1"/>
    <property type="molecule type" value="Genomic_DNA"/>
</dbReference>
<proteinExistence type="predicted"/>